<keyword evidence="3" id="KW-1185">Reference proteome</keyword>
<evidence type="ECO:0000313" key="2">
    <source>
        <dbReference type="EMBL" id="MVN89518.1"/>
    </source>
</evidence>
<evidence type="ECO:0000256" key="1">
    <source>
        <dbReference type="SAM" id="MobiDB-lite"/>
    </source>
</evidence>
<organism evidence="2 3">
    <name type="scientific">Mucilaginibacter aquatilis</name>
    <dbReference type="NCBI Taxonomy" id="1517760"/>
    <lineage>
        <taxon>Bacteria</taxon>
        <taxon>Pseudomonadati</taxon>
        <taxon>Bacteroidota</taxon>
        <taxon>Sphingobacteriia</taxon>
        <taxon>Sphingobacteriales</taxon>
        <taxon>Sphingobacteriaceae</taxon>
        <taxon>Mucilaginibacter</taxon>
    </lineage>
</organism>
<dbReference type="RefSeq" id="WP_157539321.1">
    <property type="nucleotide sequence ID" value="NZ_WQLA01000001.1"/>
</dbReference>
<dbReference type="Proteomes" id="UP000434850">
    <property type="component" value="Unassembled WGS sequence"/>
</dbReference>
<dbReference type="EMBL" id="WQLA01000001">
    <property type="protein sequence ID" value="MVN89518.1"/>
    <property type="molecule type" value="Genomic_DNA"/>
</dbReference>
<gene>
    <name evidence="2" type="ORF">GO816_00095</name>
</gene>
<evidence type="ECO:0000313" key="3">
    <source>
        <dbReference type="Proteomes" id="UP000434850"/>
    </source>
</evidence>
<name>A0A6I4I5U0_9SPHI</name>
<feature type="compositionally biased region" description="Basic and acidic residues" evidence="1">
    <location>
        <begin position="17"/>
        <end position="33"/>
    </location>
</feature>
<reference evidence="2 3" key="1">
    <citation type="submission" date="2019-12" db="EMBL/GenBank/DDBJ databases">
        <title>Mucilaginibacter sp. HME9299 genome sequencing and assembly.</title>
        <authorList>
            <person name="Kang H."/>
            <person name="Kim H."/>
            <person name="Joh K."/>
        </authorList>
    </citation>
    <scope>NUCLEOTIDE SEQUENCE [LARGE SCALE GENOMIC DNA]</scope>
    <source>
        <strain evidence="2 3">HME9299</strain>
    </source>
</reference>
<proteinExistence type="predicted"/>
<sequence>MQTPTLTAGKRVSPKNDFAKKAANEPAEQKKFDDDEDFDDDFDDESLNDLDYDGAGSYDDEDDDF</sequence>
<comment type="caution">
    <text evidence="2">The sequence shown here is derived from an EMBL/GenBank/DDBJ whole genome shotgun (WGS) entry which is preliminary data.</text>
</comment>
<protein>
    <submittedName>
        <fullName evidence="2">Uncharacterized protein</fullName>
    </submittedName>
</protein>
<dbReference type="AlphaFoldDB" id="A0A6I4I5U0"/>
<accession>A0A6I4I5U0</accession>
<feature type="region of interest" description="Disordered" evidence="1">
    <location>
        <begin position="1"/>
        <end position="65"/>
    </location>
</feature>
<feature type="compositionally biased region" description="Acidic residues" evidence="1">
    <location>
        <begin position="34"/>
        <end position="65"/>
    </location>
</feature>